<keyword evidence="2" id="KW-0812">Transmembrane</keyword>
<feature type="compositionally biased region" description="Polar residues" evidence="1">
    <location>
        <begin position="1"/>
        <end position="10"/>
    </location>
</feature>
<evidence type="ECO:0000256" key="1">
    <source>
        <dbReference type="SAM" id="MobiDB-lite"/>
    </source>
</evidence>
<accession>A0A165P6L2</accession>
<dbReference type="AlphaFoldDB" id="A0A165P6L2"/>
<sequence>MYAPTTTTSIAVDGSSAPREPEGVNTGVAIFMGILFMTLVITFFSKYWTTCFPSYDIQSRQTARAHRVYRVQALSKGKALKYQLVGGKSEETGIWMNKLSSVFSRVIRKSPSDAAVKNEVLEVETENRRTWKERWSLACTWLAQSNLAIRCFLAGVENCVLRALRIRPTVTLTLPSGAAILPLPSTVMSVDHDVMSEIAPQDPRRLTGMSWIDRLWAHQEEADEQVEAEMESNGESDNEVGGEASTLFIGSFLPHVDFVSQWVIGATSIAHSARKSVLGGDVVLPAAVLPTIAKEEEEGEAASAMPDTLPDTSITTFDDDKTRIGDHSFLEEADITAELTMTEGRCPSAKDERKVLPSVSSADITDILLHYTAPNSFALNTSLEKDAVLFTPRPHDLLQVEIEEKVACHDIPQIFVGRRNLFTPMMSSPTDRMPRQEDWI</sequence>
<dbReference type="OrthoDB" id="3304848at2759"/>
<evidence type="ECO:0000256" key="2">
    <source>
        <dbReference type="SAM" id="Phobius"/>
    </source>
</evidence>
<feature type="transmembrane region" description="Helical" evidence="2">
    <location>
        <begin position="28"/>
        <end position="48"/>
    </location>
</feature>
<proteinExistence type="predicted"/>
<protein>
    <recommendedName>
        <fullName evidence="5">Transmembrane protein</fullName>
    </recommendedName>
</protein>
<feature type="region of interest" description="Disordered" evidence="1">
    <location>
        <begin position="1"/>
        <end position="20"/>
    </location>
</feature>
<dbReference type="Proteomes" id="UP000076761">
    <property type="component" value="Unassembled WGS sequence"/>
</dbReference>
<dbReference type="InParanoid" id="A0A165P6L2"/>
<feature type="region of interest" description="Disordered" evidence="1">
    <location>
        <begin position="222"/>
        <end position="241"/>
    </location>
</feature>
<gene>
    <name evidence="3" type="ORF">NEOLEDRAFT_1151266</name>
</gene>
<evidence type="ECO:0008006" key="5">
    <source>
        <dbReference type="Google" id="ProtNLM"/>
    </source>
</evidence>
<name>A0A165P6L2_9AGAM</name>
<dbReference type="EMBL" id="KV425618">
    <property type="protein sequence ID" value="KZT20595.1"/>
    <property type="molecule type" value="Genomic_DNA"/>
</dbReference>
<feature type="compositionally biased region" description="Acidic residues" evidence="1">
    <location>
        <begin position="222"/>
        <end position="240"/>
    </location>
</feature>
<evidence type="ECO:0000313" key="3">
    <source>
        <dbReference type="EMBL" id="KZT20595.1"/>
    </source>
</evidence>
<keyword evidence="2" id="KW-1133">Transmembrane helix</keyword>
<evidence type="ECO:0000313" key="4">
    <source>
        <dbReference type="Proteomes" id="UP000076761"/>
    </source>
</evidence>
<organism evidence="3 4">
    <name type="scientific">Neolentinus lepideus HHB14362 ss-1</name>
    <dbReference type="NCBI Taxonomy" id="1314782"/>
    <lineage>
        <taxon>Eukaryota</taxon>
        <taxon>Fungi</taxon>
        <taxon>Dikarya</taxon>
        <taxon>Basidiomycota</taxon>
        <taxon>Agaricomycotina</taxon>
        <taxon>Agaricomycetes</taxon>
        <taxon>Gloeophyllales</taxon>
        <taxon>Gloeophyllaceae</taxon>
        <taxon>Neolentinus</taxon>
    </lineage>
</organism>
<keyword evidence="4" id="KW-1185">Reference proteome</keyword>
<feature type="region of interest" description="Disordered" evidence="1">
    <location>
        <begin position="297"/>
        <end position="317"/>
    </location>
</feature>
<keyword evidence="2" id="KW-0472">Membrane</keyword>
<reference evidence="3 4" key="1">
    <citation type="journal article" date="2016" name="Mol. Biol. Evol.">
        <title>Comparative Genomics of Early-Diverging Mushroom-Forming Fungi Provides Insights into the Origins of Lignocellulose Decay Capabilities.</title>
        <authorList>
            <person name="Nagy L.G."/>
            <person name="Riley R."/>
            <person name="Tritt A."/>
            <person name="Adam C."/>
            <person name="Daum C."/>
            <person name="Floudas D."/>
            <person name="Sun H."/>
            <person name="Yadav J.S."/>
            <person name="Pangilinan J."/>
            <person name="Larsson K.H."/>
            <person name="Matsuura K."/>
            <person name="Barry K."/>
            <person name="Labutti K."/>
            <person name="Kuo R."/>
            <person name="Ohm R.A."/>
            <person name="Bhattacharya S.S."/>
            <person name="Shirouzu T."/>
            <person name="Yoshinaga Y."/>
            <person name="Martin F.M."/>
            <person name="Grigoriev I.V."/>
            <person name="Hibbett D.S."/>
        </authorList>
    </citation>
    <scope>NUCLEOTIDE SEQUENCE [LARGE SCALE GENOMIC DNA]</scope>
    <source>
        <strain evidence="3 4">HHB14362 ss-1</strain>
    </source>
</reference>